<dbReference type="EMBL" id="AP018042">
    <property type="protein sequence ID" value="BAX82222.1"/>
    <property type="molecule type" value="Genomic_DNA"/>
</dbReference>
<gene>
    <name evidence="4" type="ORF">ALGA_3930</name>
</gene>
<dbReference type="GO" id="GO:0010960">
    <property type="term" value="P:magnesium ion homeostasis"/>
    <property type="evidence" value="ECO:0007669"/>
    <property type="project" value="InterPro"/>
</dbReference>
<dbReference type="KEGG" id="mbas:ALGA_3930"/>
<keyword evidence="5" id="KW-1185">Reference proteome</keyword>
<reference evidence="4 5" key="1">
    <citation type="journal article" date="2018" name="Mar. Genomics">
        <title>Complete genome sequence of Marinifilaceae bacterium strain SPP2, isolated from the Antarctic marine sediment.</title>
        <authorList>
            <person name="Watanabe M."/>
            <person name="Kojima H."/>
            <person name="Fukui M."/>
        </authorList>
    </citation>
    <scope>NUCLEOTIDE SEQUENCE [LARGE SCALE GENOMIC DNA]</scope>
    <source>
        <strain evidence="4 5">SPP2</strain>
    </source>
</reference>
<evidence type="ECO:0000256" key="1">
    <source>
        <dbReference type="PROSITE-ProRule" id="PRU01193"/>
    </source>
</evidence>
<dbReference type="PANTHER" id="PTHR12064">
    <property type="entry name" value="METAL TRANSPORTER CNNM"/>
    <property type="match status" value="1"/>
</dbReference>
<dbReference type="InterPro" id="IPR002550">
    <property type="entry name" value="CNNM"/>
</dbReference>
<reference evidence="5" key="2">
    <citation type="journal article" date="2020" name="Antonie Van Leeuwenhoek">
        <title>Labilibaculum antarcticum sp. nov., a novel facultative anaerobic, psychrotorelant bacterium isolated from marine sediment of Antarctica.</title>
        <authorList>
            <person name="Watanabe M."/>
            <person name="Kojima H."/>
            <person name="Fukui M."/>
        </authorList>
    </citation>
    <scope>NUCLEOTIDE SEQUENCE [LARGE SCALE GENOMIC DNA]</scope>
    <source>
        <strain evidence="5">SPP2</strain>
    </source>
</reference>
<proteinExistence type="predicted"/>
<evidence type="ECO:0000313" key="4">
    <source>
        <dbReference type="EMBL" id="BAX82222.1"/>
    </source>
</evidence>
<dbReference type="Pfam" id="PF01595">
    <property type="entry name" value="CNNM"/>
    <property type="match status" value="1"/>
</dbReference>
<dbReference type="PANTHER" id="PTHR12064:SF94">
    <property type="entry name" value="UNEXTENDED PROTEIN"/>
    <property type="match status" value="1"/>
</dbReference>
<dbReference type="Proteomes" id="UP000218267">
    <property type="component" value="Chromosome"/>
</dbReference>
<accession>A0A1Y1CQK4</accession>
<dbReference type="GO" id="GO:0016020">
    <property type="term" value="C:membrane"/>
    <property type="evidence" value="ECO:0007669"/>
    <property type="project" value="UniProtKB-UniRule"/>
</dbReference>
<evidence type="ECO:0000313" key="5">
    <source>
        <dbReference type="Proteomes" id="UP000218267"/>
    </source>
</evidence>
<protein>
    <submittedName>
        <fullName evidence="4">Mg2+ and Co2+ transporter CorB</fullName>
    </submittedName>
</protein>
<feature type="domain" description="CNNM transmembrane" evidence="3">
    <location>
        <begin position="1"/>
        <end position="177"/>
    </location>
</feature>
<feature type="transmembrane region" description="Helical" evidence="2">
    <location>
        <begin position="6"/>
        <end position="28"/>
    </location>
</feature>
<organism evidence="4 5">
    <name type="scientific">Labilibaculum antarcticum</name>
    <dbReference type="NCBI Taxonomy" id="1717717"/>
    <lineage>
        <taxon>Bacteria</taxon>
        <taxon>Pseudomonadati</taxon>
        <taxon>Bacteroidota</taxon>
        <taxon>Bacteroidia</taxon>
        <taxon>Marinilabiliales</taxon>
        <taxon>Marinifilaceae</taxon>
        <taxon>Labilibaculum</taxon>
    </lineage>
</organism>
<dbReference type="AlphaFoldDB" id="A0A1Y1CQK4"/>
<keyword evidence="1 2" id="KW-0812">Transmembrane</keyword>
<evidence type="ECO:0000256" key="2">
    <source>
        <dbReference type="SAM" id="Phobius"/>
    </source>
</evidence>
<feature type="transmembrane region" description="Helical" evidence="2">
    <location>
        <begin position="84"/>
        <end position="103"/>
    </location>
</feature>
<feature type="transmembrane region" description="Helical" evidence="2">
    <location>
        <begin position="58"/>
        <end position="78"/>
    </location>
</feature>
<keyword evidence="1 2" id="KW-0472">Membrane</keyword>
<dbReference type="InterPro" id="IPR045095">
    <property type="entry name" value="ACDP"/>
</dbReference>
<evidence type="ECO:0000259" key="3">
    <source>
        <dbReference type="PROSITE" id="PS51846"/>
    </source>
</evidence>
<dbReference type="RefSeq" id="WP_096432331.1">
    <property type="nucleotide sequence ID" value="NZ_AP018042.1"/>
</dbReference>
<dbReference type="OrthoDB" id="5470682at2"/>
<keyword evidence="1 2" id="KW-1133">Transmembrane helix</keyword>
<name>A0A1Y1CQK4_9BACT</name>
<dbReference type="PROSITE" id="PS51846">
    <property type="entry name" value="CNNM"/>
    <property type="match status" value="1"/>
</dbReference>
<sequence length="335" mass="37845">MNEMLIWIGIAFCITQSAMFSGLNLAFFSLTRLRLEVEAETSSLMGAKQVLEMRKDSNFLLTTILWGNVAINVLLTLLSDSVMTGFISFGFSTVLITLFGEIVPQAYFSRNALKMASFLTPILKFYQILFYPVAKPSALVLDFWLGKESVQYFAEKNIKMFIKKHMEGTGNEIDHIEGTGAINFFSLDDINILHEGEALNPKSIISLKSSNDKLIFPDYAAKPEDDFLKRINESGEKWITFTDENDIPKLVLDADEFIRSILFSGDVKQIINYCHVPIIITDDSYNLGNVIQKLRIKMDINSDSPLKNDIVLFWKTDNKHIITGADILGRLLKGI</sequence>